<sequence>MAAAAALGLGLVLAAGLVVALLAGVLVAAGRGARPDDTPAATLVAARQHAAVAAVLALAGGVVVALLLVSQGDGLGPVRLAGVPGLPAALGPLAGGLVALAVLAAGERTWPRPVGTVRTASLRRRTVAELAARRGRLLGGTTALGLACLAVFALTADATGRAVPALITSEAVAQGYGGGASGPYPGAPYALPLGAGLLAVAVVAGVVLHLVARRPAVAGTREEDDLALRRTSARSVLGVAQLASGGTVGVVLLVAGAALLRSGWLLGGWAAVALGLAVGLVSLGAAATACIPRPAPAPGAAPAGPRAGAQR</sequence>
<keyword evidence="3" id="KW-1185">Reference proteome</keyword>
<evidence type="ECO:0000313" key="3">
    <source>
        <dbReference type="Proteomes" id="UP001595955"/>
    </source>
</evidence>
<gene>
    <name evidence="2" type="ORF">ACFO3F_03390</name>
</gene>
<feature type="transmembrane region" description="Helical" evidence="1">
    <location>
        <begin position="236"/>
        <end position="260"/>
    </location>
</feature>
<feature type="transmembrane region" description="Helical" evidence="1">
    <location>
        <begin position="6"/>
        <end position="29"/>
    </location>
</feature>
<reference evidence="3" key="1">
    <citation type="journal article" date="2019" name="Int. J. Syst. Evol. Microbiol.">
        <title>The Global Catalogue of Microorganisms (GCM) 10K type strain sequencing project: providing services to taxonomists for standard genome sequencing and annotation.</title>
        <authorList>
            <consortium name="The Broad Institute Genomics Platform"/>
            <consortium name="The Broad Institute Genome Sequencing Center for Infectious Disease"/>
            <person name="Wu L."/>
            <person name="Ma J."/>
        </authorList>
    </citation>
    <scope>NUCLEOTIDE SEQUENCE [LARGE SCALE GENOMIC DNA]</scope>
    <source>
        <strain evidence="3">JCM 3369</strain>
    </source>
</reference>
<dbReference type="EMBL" id="JBHSGF010000002">
    <property type="protein sequence ID" value="MFC4554282.1"/>
    <property type="molecule type" value="Genomic_DNA"/>
</dbReference>
<comment type="caution">
    <text evidence="2">The sequence shown here is derived from an EMBL/GenBank/DDBJ whole genome shotgun (WGS) entry which is preliminary data.</text>
</comment>
<name>A0ABV9D6B4_9MICO</name>
<feature type="transmembrane region" description="Helical" evidence="1">
    <location>
        <begin position="189"/>
        <end position="211"/>
    </location>
</feature>
<feature type="transmembrane region" description="Helical" evidence="1">
    <location>
        <begin position="266"/>
        <end position="291"/>
    </location>
</feature>
<protein>
    <recommendedName>
        <fullName evidence="4">Integral membrane protein</fullName>
    </recommendedName>
</protein>
<evidence type="ECO:0000313" key="2">
    <source>
        <dbReference type="EMBL" id="MFC4554282.1"/>
    </source>
</evidence>
<dbReference type="Proteomes" id="UP001595955">
    <property type="component" value="Unassembled WGS sequence"/>
</dbReference>
<dbReference type="RefSeq" id="WP_122824808.1">
    <property type="nucleotide sequence ID" value="NZ_CP033325.1"/>
</dbReference>
<evidence type="ECO:0008006" key="4">
    <source>
        <dbReference type="Google" id="ProtNLM"/>
    </source>
</evidence>
<keyword evidence="1" id="KW-0472">Membrane</keyword>
<accession>A0ABV9D6B4</accession>
<keyword evidence="1" id="KW-1133">Transmembrane helix</keyword>
<proteinExistence type="predicted"/>
<organism evidence="2 3">
    <name type="scientific">Georgenia faecalis</name>
    <dbReference type="NCBI Taxonomy" id="2483799"/>
    <lineage>
        <taxon>Bacteria</taxon>
        <taxon>Bacillati</taxon>
        <taxon>Actinomycetota</taxon>
        <taxon>Actinomycetes</taxon>
        <taxon>Micrococcales</taxon>
        <taxon>Bogoriellaceae</taxon>
        <taxon>Georgenia</taxon>
    </lineage>
</organism>
<keyword evidence="1" id="KW-0812">Transmembrane</keyword>
<evidence type="ECO:0000256" key="1">
    <source>
        <dbReference type="SAM" id="Phobius"/>
    </source>
</evidence>
<feature type="transmembrane region" description="Helical" evidence="1">
    <location>
        <begin position="89"/>
        <end position="106"/>
    </location>
</feature>
<feature type="transmembrane region" description="Helical" evidence="1">
    <location>
        <begin position="50"/>
        <end position="69"/>
    </location>
</feature>
<feature type="transmembrane region" description="Helical" evidence="1">
    <location>
        <begin position="137"/>
        <end position="156"/>
    </location>
</feature>